<name>A0AAW0AJZ2_9AGAR</name>
<comment type="cofactor">
    <cofactor evidence="1 9">
        <name>heme</name>
        <dbReference type="ChEBI" id="CHEBI:30413"/>
    </cofactor>
</comment>
<evidence type="ECO:0000256" key="8">
    <source>
        <dbReference type="ARBA" id="ARBA00023033"/>
    </source>
</evidence>
<dbReference type="Proteomes" id="UP001362999">
    <property type="component" value="Unassembled WGS sequence"/>
</dbReference>
<dbReference type="InterPro" id="IPR002401">
    <property type="entry name" value="Cyt_P450_E_grp-I"/>
</dbReference>
<dbReference type="InterPro" id="IPR050364">
    <property type="entry name" value="Cytochrome_P450_fung"/>
</dbReference>
<dbReference type="PRINTS" id="PR00463">
    <property type="entry name" value="EP450I"/>
</dbReference>
<keyword evidence="8 10" id="KW-0503">Monooxygenase</keyword>
<sequence>MFSLYIVVFLIAVGALGHRYRGRRQHLPPSPRGHWLFAHTFEVPSYKPWRKFDEWGRTNGSLYSLSIAGTPIIVLNEFKAANDLLNKRLNLFSTRQPRVMASLCGFDKALTLLPPGPHFKKTRRYLQEALNARATQAYESMQEAEARTFALRLLESSSVHDESRMLYSSMLLSLSLGHRPQTLTDLVVTLSDRVAKSASLILTPGKFWVEFFPLSKYLPSVLLGARVNRSIRTFSRDLQQLVSESSRIMKLTLDNPEAPFSFCSKILRNATSEDYAETKTLVDFASISMYSGAVDTTIAALDTFFIAMMLYPHIQLRAQEEVDRILGRLPTHQDRPSLPFVEAVLTEILRWNPPTPMTSRRLHCDVTYGDFIFPRGCNVVANIWGMNHDKEEFANPDEFRPERFLEPTGDELIRKVHQATFGFGTRVCPGQHFATSSLWITIATLLATFTIRPVPGDEPVLDCEEGALIRVLPYSCDLKPRSTTAVDALKRSRIL</sequence>
<dbReference type="InterPro" id="IPR001128">
    <property type="entry name" value="Cyt_P450"/>
</dbReference>
<dbReference type="GO" id="GO:0004497">
    <property type="term" value="F:monooxygenase activity"/>
    <property type="evidence" value="ECO:0007669"/>
    <property type="project" value="UniProtKB-KW"/>
</dbReference>
<dbReference type="InterPro" id="IPR017972">
    <property type="entry name" value="Cyt_P450_CS"/>
</dbReference>
<dbReference type="AlphaFoldDB" id="A0AAW0AJZ2"/>
<evidence type="ECO:0000256" key="7">
    <source>
        <dbReference type="ARBA" id="ARBA00023004"/>
    </source>
</evidence>
<evidence type="ECO:0000256" key="2">
    <source>
        <dbReference type="ARBA" id="ARBA00005179"/>
    </source>
</evidence>
<evidence type="ECO:0000256" key="5">
    <source>
        <dbReference type="ARBA" id="ARBA00022723"/>
    </source>
</evidence>
<organism evidence="12 13">
    <name type="scientific">Favolaschia claudopus</name>
    <dbReference type="NCBI Taxonomy" id="2862362"/>
    <lineage>
        <taxon>Eukaryota</taxon>
        <taxon>Fungi</taxon>
        <taxon>Dikarya</taxon>
        <taxon>Basidiomycota</taxon>
        <taxon>Agaricomycotina</taxon>
        <taxon>Agaricomycetes</taxon>
        <taxon>Agaricomycetidae</taxon>
        <taxon>Agaricales</taxon>
        <taxon>Marasmiineae</taxon>
        <taxon>Mycenaceae</taxon>
        <taxon>Favolaschia</taxon>
    </lineage>
</organism>
<evidence type="ECO:0000256" key="9">
    <source>
        <dbReference type="PIRSR" id="PIRSR602401-1"/>
    </source>
</evidence>
<reference evidence="12 13" key="1">
    <citation type="journal article" date="2024" name="J Genomics">
        <title>Draft genome sequencing and assembly of Favolaschia claudopus CIRM-BRFM 2984 isolated from oak limbs.</title>
        <authorList>
            <person name="Navarro D."/>
            <person name="Drula E."/>
            <person name="Chaduli D."/>
            <person name="Cazenave R."/>
            <person name="Ahrendt S."/>
            <person name="Wang J."/>
            <person name="Lipzen A."/>
            <person name="Daum C."/>
            <person name="Barry K."/>
            <person name="Grigoriev I.V."/>
            <person name="Favel A."/>
            <person name="Rosso M.N."/>
            <person name="Martin F."/>
        </authorList>
    </citation>
    <scope>NUCLEOTIDE SEQUENCE [LARGE SCALE GENOMIC DNA]</scope>
    <source>
        <strain evidence="12 13">CIRM-BRFM 2984</strain>
    </source>
</reference>
<keyword evidence="11" id="KW-0732">Signal</keyword>
<keyword evidence="5 9" id="KW-0479">Metal-binding</keyword>
<evidence type="ECO:0000256" key="6">
    <source>
        <dbReference type="ARBA" id="ARBA00023002"/>
    </source>
</evidence>
<evidence type="ECO:0000256" key="3">
    <source>
        <dbReference type="ARBA" id="ARBA00010617"/>
    </source>
</evidence>
<dbReference type="PROSITE" id="PS00086">
    <property type="entry name" value="CYTOCHROME_P450"/>
    <property type="match status" value="1"/>
</dbReference>
<feature type="signal peptide" evidence="11">
    <location>
        <begin position="1"/>
        <end position="17"/>
    </location>
</feature>
<protein>
    <submittedName>
        <fullName evidence="12">Cytochrome P450</fullName>
    </submittedName>
</protein>
<evidence type="ECO:0000256" key="4">
    <source>
        <dbReference type="ARBA" id="ARBA00022617"/>
    </source>
</evidence>
<evidence type="ECO:0000256" key="11">
    <source>
        <dbReference type="SAM" id="SignalP"/>
    </source>
</evidence>
<feature type="binding site" description="axial binding residue" evidence="9">
    <location>
        <position position="428"/>
    </location>
    <ligand>
        <name>heme</name>
        <dbReference type="ChEBI" id="CHEBI:30413"/>
    </ligand>
    <ligandPart>
        <name>Fe</name>
        <dbReference type="ChEBI" id="CHEBI:18248"/>
    </ligandPart>
</feature>
<dbReference type="InterPro" id="IPR036396">
    <property type="entry name" value="Cyt_P450_sf"/>
</dbReference>
<dbReference type="GO" id="GO:0016705">
    <property type="term" value="F:oxidoreductase activity, acting on paired donors, with incorporation or reduction of molecular oxygen"/>
    <property type="evidence" value="ECO:0007669"/>
    <property type="project" value="InterPro"/>
</dbReference>
<keyword evidence="4 9" id="KW-0349">Heme</keyword>
<dbReference type="GO" id="GO:0020037">
    <property type="term" value="F:heme binding"/>
    <property type="evidence" value="ECO:0007669"/>
    <property type="project" value="InterPro"/>
</dbReference>
<dbReference type="PANTHER" id="PTHR46300:SF7">
    <property type="entry name" value="P450, PUTATIVE (EUROFUNG)-RELATED"/>
    <property type="match status" value="1"/>
</dbReference>
<dbReference type="Pfam" id="PF00067">
    <property type="entry name" value="p450"/>
    <property type="match status" value="1"/>
</dbReference>
<comment type="similarity">
    <text evidence="3 10">Belongs to the cytochrome P450 family.</text>
</comment>
<dbReference type="PANTHER" id="PTHR46300">
    <property type="entry name" value="P450, PUTATIVE (EUROFUNG)-RELATED-RELATED"/>
    <property type="match status" value="1"/>
</dbReference>
<dbReference type="SUPFAM" id="SSF48264">
    <property type="entry name" value="Cytochrome P450"/>
    <property type="match status" value="1"/>
</dbReference>
<evidence type="ECO:0000313" key="13">
    <source>
        <dbReference type="Proteomes" id="UP001362999"/>
    </source>
</evidence>
<evidence type="ECO:0000256" key="1">
    <source>
        <dbReference type="ARBA" id="ARBA00001971"/>
    </source>
</evidence>
<proteinExistence type="inferred from homology"/>
<keyword evidence="7 9" id="KW-0408">Iron</keyword>
<evidence type="ECO:0000313" key="12">
    <source>
        <dbReference type="EMBL" id="KAK7012837.1"/>
    </source>
</evidence>
<comment type="caution">
    <text evidence="12">The sequence shown here is derived from an EMBL/GenBank/DDBJ whole genome shotgun (WGS) entry which is preliminary data.</text>
</comment>
<dbReference type="GO" id="GO:0005506">
    <property type="term" value="F:iron ion binding"/>
    <property type="evidence" value="ECO:0007669"/>
    <property type="project" value="InterPro"/>
</dbReference>
<accession>A0AAW0AJZ2</accession>
<evidence type="ECO:0000256" key="10">
    <source>
        <dbReference type="RuleBase" id="RU000461"/>
    </source>
</evidence>
<gene>
    <name evidence="12" type="ORF">R3P38DRAFT_3015522</name>
</gene>
<keyword evidence="13" id="KW-1185">Reference proteome</keyword>
<keyword evidence="6 10" id="KW-0560">Oxidoreductase</keyword>
<dbReference type="EMBL" id="JAWWNJ010000063">
    <property type="protein sequence ID" value="KAK7012837.1"/>
    <property type="molecule type" value="Genomic_DNA"/>
</dbReference>
<dbReference type="Gene3D" id="1.10.630.10">
    <property type="entry name" value="Cytochrome P450"/>
    <property type="match status" value="1"/>
</dbReference>
<feature type="chain" id="PRO_5043519259" evidence="11">
    <location>
        <begin position="18"/>
        <end position="495"/>
    </location>
</feature>
<comment type="pathway">
    <text evidence="2">Secondary metabolite biosynthesis.</text>
</comment>